<dbReference type="PANTHER" id="PTHR38110:SF1">
    <property type="entry name" value="THIOESTERASE DOMAIN-CONTAINING PROTEIN"/>
    <property type="match status" value="1"/>
</dbReference>
<evidence type="ECO:0000259" key="1">
    <source>
        <dbReference type="Pfam" id="PF13622"/>
    </source>
</evidence>
<dbReference type="InterPro" id="IPR029069">
    <property type="entry name" value="HotDog_dom_sf"/>
</dbReference>
<evidence type="ECO:0000259" key="2">
    <source>
        <dbReference type="Pfam" id="PF20789"/>
    </source>
</evidence>
<dbReference type="SUPFAM" id="SSF54637">
    <property type="entry name" value="Thioesterase/thiol ester dehydrase-isomerase"/>
    <property type="match status" value="2"/>
</dbReference>
<dbReference type="InterPro" id="IPR049449">
    <property type="entry name" value="TesB_ACOT8-like_N"/>
</dbReference>
<dbReference type="InterPro" id="IPR052389">
    <property type="entry name" value="Sec_Metab_Biosynth-Assoc"/>
</dbReference>
<accession>A0A4V6S7A2</accession>
<dbReference type="InterPro" id="IPR042171">
    <property type="entry name" value="Acyl-CoA_hotdog"/>
</dbReference>
<organism evidence="3 4">
    <name type="scientific">Lampropedia aestuarii</name>
    <dbReference type="NCBI Taxonomy" id="2562762"/>
    <lineage>
        <taxon>Bacteria</taxon>
        <taxon>Pseudomonadati</taxon>
        <taxon>Pseudomonadota</taxon>
        <taxon>Betaproteobacteria</taxon>
        <taxon>Burkholderiales</taxon>
        <taxon>Comamonadaceae</taxon>
        <taxon>Lampropedia</taxon>
    </lineage>
</organism>
<keyword evidence="4" id="KW-1185">Reference proteome</keyword>
<dbReference type="AlphaFoldDB" id="A0A4V6S7A2"/>
<protein>
    <submittedName>
        <fullName evidence="3">Thioesterase family protein</fullName>
    </submittedName>
</protein>
<sequence>MTASVHSFDDAIALSRDELGNFHGRTTPAYRNMIGPFGGITAAVLLNAVLQHPERLGEPTALTVNYAGAVPDGPFRIVAKPVRTNRSSQHWIVEQWVLEDGQECIATTATVLTTARKATWAGSDIPAPLTGGPAAGITPLRFAGVPPWFEQFDMIPLTGAIPSQWDGQEHSDSTSRLWVRHAAPRALDYCSLTAACDVFYPRIWLKRALRVPAGTVSMTIYFHANQAMLDSTGTGYLLAQAKGQEFRDNYADQSGQIWSQDGSVLATTHQLAYFKE</sequence>
<comment type="caution">
    <text evidence="3">The sequence shown here is derived from an EMBL/GenBank/DDBJ whole genome shotgun (WGS) entry which is preliminary data.</text>
</comment>
<feature type="domain" description="Acyl-CoA thioesterase-like C-terminal" evidence="2">
    <location>
        <begin position="142"/>
        <end position="273"/>
    </location>
</feature>
<feature type="domain" description="Acyl-CoA thioesterase-like N-terminal HotDog" evidence="1">
    <location>
        <begin position="28"/>
        <end position="111"/>
    </location>
</feature>
<evidence type="ECO:0000313" key="3">
    <source>
        <dbReference type="EMBL" id="THJ35282.1"/>
    </source>
</evidence>
<dbReference type="RefSeq" id="WP_136405479.1">
    <property type="nucleotide sequence ID" value="NZ_JARXRQ010000007.1"/>
</dbReference>
<gene>
    <name evidence="3" type="ORF">E8K88_04635</name>
</gene>
<dbReference type="InterPro" id="IPR049450">
    <property type="entry name" value="ACOT8-like_C"/>
</dbReference>
<proteinExistence type="predicted"/>
<dbReference type="EMBL" id="SSWX01000004">
    <property type="protein sequence ID" value="THJ35282.1"/>
    <property type="molecule type" value="Genomic_DNA"/>
</dbReference>
<dbReference type="Proteomes" id="UP000306236">
    <property type="component" value="Unassembled WGS sequence"/>
</dbReference>
<dbReference type="Pfam" id="PF13622">
    <property type="entry name" value="4HBT_3"/>
    <property type="match status" value="1"/>
</dbReference>
<evidence type="ECO:0000313" key="4">
    <source>
        <dbReference type="Proteomes" id="UP000306236"/>
    </source>
</evidence>
<dbReference type="OrthoDB" id="4370297at2"/>
<dbReference type="PANTHER" id="PTHR38110">
    <property type="entry name" value="CHROMOSOME 23, WHOLE GENOME SHOTGUN SEQUENCE"/>
    <property type="match status" value="1"/>
</dbReference>
<reference evidence="3 4" key="1">
    <citation type="submission" date="2019-04" db="EMBL/GenBank/DDBJ databases">
        <title>Lampropedia sp YIM MLB12 draf genome.</title>
        <authorList>
            <person name="Wang Y.-X."/>
        </authorList>
    </citation>
    <scope>NUCLEOTIDE SEQUENCE [LARGE SCALE GENOMIC DNA]</scope>
    <source>
        <strain evidence="3 4">YIM MLB12</strain>
    </source>
</reference>
<name>A0A4V6S7A2_9BURK</name>
<dbReference type="Pfam" id="PF20789">
    <property type="entry name" value="4HBT_3C"/>
    <property type="match status" value="1"/>
</dbReference>
<dbReference type="Gene3D" id="2.40.160.210">
    <property type="entry name" value="Acyl-CoA thioesterase, double hotdog domain"/>
    <property type="match status" value="1"/>
</dbReference>